<accession>A0A1V9F8D1</accession>
<dbReference type="Proteomes" id="UP000192610">
    <property type="component" value="Unassembled WGS sequence"/>
</dbReference>
<dbReference type="RefSeq" id="WP_081197402.1">
    <property type="nucleotide sequence ID" value="NZ_FOCZ01000003.1"/>
</dbReference>
<organism evidence="2 3">
    <name type="scientific">Niastella yeongjuensis</name>
    <dbReference type="NCBI Taxonomy" id="354355"/>
    <lineage>
        <taxon>Bacteria</taxon>
        <taxon>Pseudomonadati</taxon>
        <taxon>Bacteroidota</taxon>
        <taxon>Chitinophagia</taxon>
        <taxon>Chitinophagales</taxon>
        <taxon>Chitinophagaceae</taxon>
        <taxon>Niastella</taxon>
    </lineage>
</organism>
<dbReference type="InterPro" id="IPR037883">
    <property type="entry name" value="Knr4/Smi1-like_sf"/>
</dbReference>
<dbReference type="STRING" id="354355.SAMN05660816_01841"/>
<comment type="caution">
    <text evidence="2">The sequence shown here is derived from an EMBL/GenBank/DDBJ whole genome shotgun (WGS) entry which is preliminary data.</text>
</comment>
<protein>
    <recommendedName>
        <fullName evidence="1">Knr4/Smi1-like domain-containing protein</fullName>
    </recommendedName>
</protein>
<dbReference type="OrthoDB" id="6989522at2"/>
<keyword evidence="3" id="KW-1185">Reference proteome</keyword>
<evidence type="ECO:0000313" key="3">
    <source>
        <dbReference type="Proteomes" id="UP000192610"/>
    </source>
</evidence>
<dbReference type="EMBL" id="LVXG01000003">
    <property type="protein sequence ID" value="OQP54575.1"/>
    <property type="molecule type" value="Genomic_DNA"/>
</dbReference>
<dbReference type="Pfam" id="PF09346">
    <property type="entry name" value="SMI1_KNR4"/>
    <property type="match status" value="1"/>
</dbReference>
<feature type="domain" description="Knr4/Smi1-like" evidence="1">
    <location>
        <begin position="29"/>
        <end position="150"/>
    </location>
</feature>
<reference evidence="3" key="1">
    <citation type="submission" date="2016-04" db="EMBL/GenBank/DDBJ databases">
        <authorList>
            <person name="Chen L."/>
            <person name="Zhuang W."/>
            <person name="Wang G."/>
        </authorList>
    </citation>
    <scope>NUCLEOTIDE SEQUENCE [LARGE SCALE GENOMIC DNA]</scope>
    <source>
        <strain evidence="3">17621</strain>
    </source>
</reference>
<dbReference type="SUPFAM" id="SSF160631">
    <property type="entry name" value="SMI1/KNR4-like"/>
    <property type="match status" value="1"/>
</dbReference>
<proteinExistence type="predicted"/>
<dbReference type="AlphaFoldDB" id="A0A1V9F8D1"/>
<sequence>MATFNALLESFDTSLRKFNLTNYERLYAPLSDGEINDYLEQLNINDEDFKLLYKWKNGYDPDQNPQVLCQLFDFGTLVSLNYIVEALEANETIGSWEDNFIPLITDSTGQYLLFNNDRNSKDYGKLHLYSASLLFVEEPVSYHDSIASFIDTTIEAYETGALRYDAHEDWLNKDVDEFRRIGKRINVNSEYWSL</sequence>
<evidence type="ECO:0000259" key="1">
    <source>
        <dbReference type="Pfam" id="PF09346"/>
    </source>
</evidence>
<evidence type="ECO:0000313" key="2">
    <source>
        <dbReference type="EMBL" id="OQP54575.1"/>
    </source>
</evidence>
<dbReference type="InterPro" id="IPR018958">
    <property type="entry name" value="Knr4/Smi1-like_dom"/>
</dbReference>
<gene>
    <name evidence="2" type="ORF">A4H97_21640</name>
</gene>
<name>A0A1V9F8D1_9BACT</name>